<dbReference type="KEGG" id="malk:MalAC0309_1640"/>
<protein>
    <submittedName>
        <fullName evidence="1">TetR family transcriptional regulator</fullName>
    </submittedName>
</protein>
<dbReference type="RefSeq" id="WP_096421713.1">
    <property type="nucleotide sequence ID" value="NZ_AP017315.1"/>
</dbReference>
<organism evidence="1 2">
    <name type="scientific">Microcella alkaliphila</name>
    <dbReference type="NCBI Taxonomy" id="279828"/>
    <lineage>
        <taxon>Bacteria</taxon>
        <taxon>Bacillati</taxon>
        <taxon>Actinomycetota</taxon>
        <taxon>Actinomycetes</taxon>
        <taxon>Micrococcales</taxon>
        <taxon>Microbacteriaceae</taxon>
        <taxon>Microcella</taxon>
    </lineage>
</organism>
<name>A0A0U5BNQ5_9MICO</name>
<dbReference type="EMBL" id="AP017315">
    <property type="protein sequence ID" value="BAU32491.1"/>
    <property type="molecule type" value="Genomic_DNA"/>
</dbReference>
<reference evidence="2" key="1">
    <citation type="submission" date="2015-12" db="EMBL/GenBank/DDBJ databases">
        <authorList>
            <person name="Shamseldin A."/>
            <person name="Moawad H."/>
            <person name="Abd El-Rahim W.M."/>
            <person name="Sadowsky M.J."/>
        </authorList>
    </citation>
    <scope>NUCLEOTIDE SEQUENCE [LARGE SCALE GENOMIC DNA]</scope>
    <source>
        <strain evidence="2">JAM AC0309</strain>
    </source>
</reference>
<dbReference type="Proteomes" id="UP000218965">
    <property type="component" value="Chromosome"/>
</dbReference>
<gene>
    <name evidence="1" type="ORF">MalAC0309_1640</name>
</gene>
<dbReference type="AlphaFoldDB" id="A0A0U5BNQ5"/>
<evidence type="ECO:0000313" key="1">
    <source>
        <dbReference type="EMBL" id="BAU32491.1"/>
    </source>
</evidence>
<dbReference type="OrthoDB" id="8225825at2"/>
<evidence type="ECO:0000313" key="2">
    <source>
        <dbReference type="Proteomes" id="UP000218965"/>
    </source>
</evidence>
<sequence length="160" mass="16993">MTTPPQQAIWDALVDAIAAHAEQKCPSDGHDCPEMRSLADALVAAFDNLPAEDAMANLRWLIEQLHDTNCANSRTASEDAGHPAAAMTAFNIAETDGLLAALLYISHAQGDTELDDAATLIIRTLGDAAIHRTVAAIIPALLQAGKTRHHQMAAPIRGTR</sequence>
<reference evidence="1 2" key="2">
    <citation type="submission" date="2016-01" db="EMBL/GenBank/DDBJ databases">
        <title>Microcella alkaliphila JAM AC0309 whole genome shotgun sequence.</title>
        <authorList>
            <person name="Kurata A."/>
            <person name="Hirose Y."/>
            <person name="Kishimoto N."/>
            <person name="Kobayashi T."/>
        </authorList>
    </citation>
    <scope>NUCLEOTIDE SEQUENCE [LARGE SCALE GENOMIC DNA]</scope>
    <source>
        <strain evidence="1 2">JAM AC0309</strain>
    </source>
</reference>
<accession>A0A0U5BNQ5</accession>
<proteinExistence type="predicted"/>